<dbReference type="InterPro" id="IPR057517">
    <property type="entry name" value="SsdA-like_C"/>
</dbReference>
<protein>
    <recommendedName>
        <fullName evidence="1">Single-strand DNA deaminase toxin A-like C-terminal domain-containing protein</fullName>
    </recommendedName>
</protein>
<comment type="caution">
    <text evidence="2">The sequence shown here is derived from an EMBL/GenBank/DDBJ whole genome shotgun (WGS) entry which is preliminary data.</text>
</comment>
<feature type="domain" description="Single-strand DNA deaminase toxin A-like C-terminal" evidence="1">
    <location>
        <begin position="151"/>
        <end position="213"/>
    </location>
</feature>
<dbReference type="Proteomes" id="UP001365128">
    <property type="component" value="Unassembled WGS sequence"/>
</dbReference>
<evidence type="ECO:0000259" key="1">
    <source>
        <dbReference type="Pfam" id="PF24120"/>
    </source>
</evidence>
<evidence type="ECO:0000313" key="3">
    <source>
        <dbReference type="Proteomes" id="UP001365128"/>
    </source>
</evidence>
<keyword evidence="3" id="KW-1185">Reference proteome</keyword>
<evidence type="ECO:0000313" key="2">
    <source>
        <dbReference type="EMBL" id="KAK7535585.1"/>
    </source>
</evidence>
<organism evidence="2 3">
    <name type="scientific">Phyllosticta citricarpa</name>
    <dbReference type="NCBI Taxonomy" id="55181"/>
    <lineage>
        <taxon>Eukaryota</taxon>
        <taxon>Fungi</taxon>
        <taxon>Dikarya</taxon>
        <taxon>Ascomycota</taxon>
        <taxon>Pezizomycotina</taxon>
        <taxon>Dothideomycetes</taxon>
        <taxon>Dothideomycetes incertae sedis</taxon>
        <taxon>Botryosphaeriales</taxon>
        <taxon>Phyllostictaceae</taxon>
        <taxon>Phyllosticta</taxon>
    </lineage>
</organism>
<sequence>MPPKQCQTTSRQDTSPVLSWDHQTVCARAECTSCKAELACFSFDAESTPFARVENSTLMKHPKHPPGCVFPYFGRRATSRFEIDEASRRYVALDRCPPQDPTVTFPKPQVGARYGHGTINFFRLEAEITILDPRKTIAILQRGGEYPDIVAISGFGKDHDIVKESQPFLRGQHSTDEALWVAKGLCYEFERHPRLNHGTPGSYNASHAEPQLIAYFLSRHVFFPFN</sequence>
<gene>
    <name evidence="2" type="ORF">IWX46DRAFT_666243</name>
</gene>
<dbReference type="EMBL" id="JBBPDW010000039">
    <property type="protein sequence ID" value="KAK7535585.1"/>
    <property type="molecule type" value="Genomic_DNA"/>
</dbReference>
<proteinExistence type="predicted"/>
<name>A0ABR1LK72_9PEZI</name>
<dbReference type="Pfam" id="PF24120">
    <property type="entry name" value="SsdA_C"/>
    <property type="match status" value="1"/>
</dbReference>
<reference evidence="2 3" key="1">
    <citation type="submission" date="2024-04" db="EMBL/GenBank/DDBJ databases">
        <title>Phyllosticta paracitricarpa is synonymous to the EU quarantine fungus P. citricarpa based on phylogenomic analyses.</title>
        <authorList>
            <consortium name="Lawrence Berkeley National Laboratory"/>
            <person name="Van Ingen-Buijs V.A."/>
            <person name="Van Westerhoven A.C."/>
            <person name="Haridas S."/>
            <person name="Skiadas P."/>
            <person name="Martin F."/>
            <person name="Groenewald J.Z."/>
            <person name="Crous P.W."/>
            <person name="Seidl M.F."/>
        </authorList>
    </citation>
    <scope>NUCLEOTIDE SEQUENCE [LARGE SCALE GENOMIC DNA]</scope>
    <source>
        <strain evidence="2 3">CBS 122670</strain>
    </source>
</reference>
<accession>A0ABR1LK72</accession>